<keyword evidence="3 6" id="KW-0862">Zinc</keyword>
<dbReference type="NCBIfam" id="TIGR03328">
    <property type="entry name" value="salvage_mtnB"/>
    <property type="match status" value="1"/>
</dbReference>
<protein>
    <recommendedName>
        <fullName evidence="6">Methylthioribulose-1-phosphate dehydratase</fullName>
        <shortName evidence="6">MTRu-1-P dehydratase</shortName>
        <ecNumber evidence="6">4.2.1.109</ecNumber>
    </recommendedName>
</protein>
<gene>
    <name evidence="6" type="primary">mtnB</name>
    <name evidence="8" type="ORF">GNH96_04575</name>
</gene>
<evidence type="ECO:0000256" key="4">
    <source>
        <dbReference type="ARBA" id="ARBA00023167"/>
    </source>
</evidence>
<keyword evidence="1 6" id="KW-0028">Amino-acid biosynthesis</keyword>
<dbReference type="AlphaFoldDB" id="A0A858Q648"/>
<dbReference type="NCBIfam" id="NF006672">
    <property type="entry name" value="PRK09220.1"/>
    <property type="match status" value="1"/>
</dbReference>
<evidence type="ECO:0000256" key="1">
    <source>
        <dbReference type="ARBA" id="ARBA00022605"/>
    </source>
</evidence>
<dbReference type="GO" id="GO:0046570">
    <property type="term" value="F:methylthioribulose 1-phosphate dehydratase activity"/>
    <property type="evidence" value="ECO:0007669"/>
    <property type="project" value="UniProtKB-UniRule"/>
</dbReference>
<reference evidence="9" key="1">
    <citation type="submission" date="2019-12" db="EMBL/GenBank/DDBJ databases">
        <authorList>
            <person name="Awala S.I."/>
            <person name="Rhee S.K."/>
        </authorList>
    </citation>
    <scope>NUCLEOTIDE SEQUENCE [LARGE SCALE GENOMIC DNA]</scope>
    <source>
        <strain evidence="9">IM1</strain>
    </source>
</reference>
<dbReference type="GO" id="GO:0019509">
    <property type="term" value="P:L-methionine salvage from methylthioadenosine"/>
    <property type="evidence" value="ECO:0007669"/>
    <property type="project" value="UniProtKB-UniRule"/>
</dbReference>
<organism evidence="8 9">
    <name type="scientific">Methylococcus geothermalis</name>
    <dbReference type="NCBI Taxonomy" id="2681310"/>
    <lineage>
        <taxon>Bacteria</taxon>
        <taxon>Pseudomonadati</taxon>
        <taxon>Pseudomonadota</taxon>
        <taxon>Gammaproteobacteria</taxon>
        <taxon>Methylococcales</taxon>
        <taxon>Methylococcaceae</taxon>
        <taxon>Methylococcus</taxon>
    </lineage>
</organism>
<dbReference type="Pfam" id="PF00596">
    <property type="entry name" value="Aldolase_II"/>
    <property type="match status" value="1"/>
</dbReference>
<feature type="binding site" evidence="6">
    <location>
        <position position="121"/>
    </location>
    <ligand>
        <name>Zn(2+)</name>
        <dbReference type="ChEBI" id="CHEBI:29105"/>
    </ligand>
</feature>
<dbReference type="SUPFAM" id="SSF53639">
    <property type="entry name" value="AraD/HMP-PK domain-like"/>
    <property type="match status" value="1"/>
</dbReference>
<dbReference type="EMBL" id="CP046565">
    <property type="protein sequence ID" value="QJD29309.1"/>
    <property type="molecule type" value="Genomic_DNA"/>
</dbReference>
<dbReference type="InterPro" id="IPR050197">
    <property type="entry name" value="Aldolase_class_II_sugar_metab"/>
</dbReference>
<dbReference type="GO" id="GO:0005829">
    <property type="term" value="C:cytosol"/>
    <property type="evidence" value="ECO:0007669"/>
    <property type="project" value="TreeGrafter"/>
</dbReference>
<dbReference type="InterPro" id="IPR017714">
    <property type="entry name" value="MethylthioRu-1-P_deHdtase_MtnB"/>
</dbReference>
<dbReference type="RefSeq" id="WP_169602600.1">
    <property type="nucleotide sequence ID" value="NZ_CP046565.1"/>
</dbReference>
<keyword evidence="4 6" id="KW-0486">Methionine biosynthesis</keyword>
<evidence type="ECO:0000256" key="3">
    <source>
        <dbReference type="ARBA" id="ARBA00022833"/>
    </source>
</evidence>
<keyword evidence="9" id="KW-1185">Reference proteome</keyword>
<dbReference type="InterPro" id="IPR001303">
    <property type="entry name" value="Aldolase_II/adducin_N"/>
</dbReference>
<dbReference type="GO" id="GO:0016832">
    <property type="term" value="F:aldehyde-lyase activity"/>
    <property type="evidence" value="ECO:0007669"/>
    <property type="project" value="TreeGrafter"/>
</dbReference>
<keyword evidence="5 6" id="KW-0456">Lyase</keyword>
<name>A0A858Q648_9GAMM</name>
<comment type="pathway">
    <text evidence="6">Amino-acid biosynthesis; L-methionine biosynthesis via salvage pathway; L-methionine from S-methyl-5-thio-alpha-D-ribose 1-phosphate: step 2/6.</text>
</comment>
<dbReference type="SMART" id="SM01007">
    <property type="entry name" value="Aldolase_II"/>
    <property type="match status" value="1"/>
</dbReference>
<evidence type="ECO:0000259" key="7">
    <source>
        <dbReference type="SMART" id="SM01007"/>
    </source>
</evidence>
<dbReference type="Gene3D" id="3.40.225.10">
    <property type="entry name" value="Class II aldolase/adducin N-terminal domain"/>
    <property type="match status" value="1"/>
</dbReference>
<sequence>MNRPAGAARIGRFHLDFLRRTSILHDTEFQTRAAELIDAGRFMDSRGWVPATSGNLSARLSDGRIAITVSGRPKGRLLPEDIMLVDAEGRSLDGRRPSAETLLHTGIYRRYPDAGAVLHPHSPAATLLSRLVAGEVILEDYELLKALAGIDTHETRIAVPIFPNDQNIPRLALKVEEYIEMHGDILAYLIAGHGFYTWGKSVADALRHLEALEFLFDLETRMHGVNR</sequence>
<dbReference type="UniPathway" id="UPA00904">
    <property type="reaction ID" value="UER00875"/>
</dbReference>
<dbReference type="KEGG" id="metu:GNH96_04575"/>
<dbReference type="GO" id="GO:0019323">
    <property type="term" value="P:pentose catabolic process"/>
    <property type="evidence" value="ECO:0007669"/>
    <property type="project" value="TreeGrafter"/>
</dbReference>
<comment type="function">
    <text evidence="6">Catalyzes the dehydration of methylthioribulose-1-phosphate (MTRu-1-P) into 2,3-diketo-5-methylthiopentyl-1-phosphate (DK-MTP-1-P).</text>
</comment>
<evidence type="ECO:0000313" key="9">
    <source>
        <dbReference type="Proteomes" id="UP000503004"/>
    </source>
</evidence>
<dbReference type="InterPro" id="IPR036409">
    <property type="entry name" value="Aldolase_II/adducin_N_sf"/>
</dbReference>
<proteinExistence type="inferred from homology"/>
<keyword evidence="2 6" id="KW-0479">Metal-binding</keyword>
<feature type="binding site" evidence="6">
    <location>
        <position position="119"/>
    </location>
    <ligand>
        <name>Zn(2+)</name>
        <dbReference type="ChEBI" id="CHEBI:29105"/>
    </ligand>
</feature>
<dbReference type="PANTHER" id="PTHR22789:SF0">
    <property type="entry name" value="3-OXO-TETRONATE 4-PHOSPHATE DECARBOXYLASE-RELATED"/>
    <property type="match status" value="1"/>
</dbReference>
<comment type="cofactor">
    <cofactor evidence="6">
        <name>Zn(2+)</name>
        <dbReference type="ChEBI" id="CHEBI:29105"/>
    </cofactor>
    <text evidence="6">Binds 1 zinc ion per subunit.</text>
</comment>
<dbReference type="GO" id="GO:0008270">
    <property type="term" value="F:zinc ion binding"/>
    <property type="evidence" value="ECO:0007669"/>
    <property type="project" value="UniProtKB-UniRule"/>
</dbReference>
<evidence type="ECO:0000256" key="2">
    <source>
        <dbReference type="ARBA" id="ARBA00022723"/>
    </source>
</evidence>
<comment type="similarity">
    <text evidence="6">Belongs to the aldolase class II family. MtnB subfamily.</text>
</comment>
<dbReference type="HAMAP" id="MF_01677">
    <property type="entry name" value="Salvage_MtnB"/>
    <property type="match status" value="1"/>
</dbReference>
<evidence type="ECO:0000256" key="6">
    <source>
        <dbReference type="HAMAP-Rule" id="MF_01677"/>
    </source>
</evidence>
<accession>A0A858Q648</accession>
<dbReference type="PANTHER" id="PTHR22789">
    <property type="entry name" value="FUCULOSE PHOSPHATE ALDOLASE"/>
    <property type="match status" value="1"/>
</dbReference>
<dbReference type="EC" id="4.2.1.109" evidence="6"/>
<evidence type="ECO:0000313" key="8">
    <source>
        <dbReference type="EMBL" id="QJD29309.1"/>
    </source>
</evidence>
<dbReference type="Proteomes" id="UP000503004">
    <property type="component" value="Chromosome"/>
</dbReference>
<feature type="domain" description="Class II aldolase/adducin N-terminal" evidence="7">
    <location>
        <begin position="34"/>
        <end position="220"/>
    </location>
</feature>
<evidence type="ECO:0000256" key="5">
    <source>
        <dbReference type="ARBA" id="ARBA00023239"/>
    </source>
</evidence>
<comment type="catalytic activity">
    <reaction evidence="6">
        <text>5-(methylsulfanyl)-D-ribulose 1-phosphate = 5-methylsulfanyl-2,3-dioxopentyl phosphate + H2O</text>
        <dbReference type="Rhea" id="RHEA:15549"/>
        <dbReference type="ChEBI" id="CHEBI:15377"/>
        <dbReference type="ChEBI" id="CHEBI:58548"/>
        <dbReference type="ChEBI" id="CHEBI:58828"/>
        <dbReference type="EC" id="4.2.1.109"/>
    </reaction>
</comment>